<dbReference type="PANTHER" id="PTHR39323:SF1">
    <property type="entry name" value="BLR1149 PROTEIN"/>
    <property type="match status" value="1"/>
</dbReference>
<reference evidence="2 3" key="1">
    <citation type="submission" date="2023-05" db="EMBL/GenBank/DDBJ databases">
        <title>A new hyperthermophilic archaea 'Ignisphaera cupida' sp. nov. and description of the family 'Ignisphaeraceae' fam. nov.</title>
        <authorList>
            <person name="Podosokorskaya O.A."/>
            <person name="Elcheninov A.G."/>
            <person name="Klukina A."/>
            <person name="Merkel A.Y."/>
        </authorList>
    </citation>
    <scope>NUCLEOTIDE SEQUENCE [LARGE SCALE GENOMIC DNA]</scope>
    <source>
        <strain evidence="2 3">4213-co</strain>
    </source>
</reference>
<feature type="domain" description="Calcineurin-like phosphoesterase" evidence="1">
    <location>
        <begin position="26"/>
        <end position="146"/>
    </location>
</feature>
<dbReference type="Gene3D" id="3.60.21.10">
    <property type="match status" value="1"/>
</dbReference>
<protein>
    <submittedName>
        <fullName evidence="2">Metallophosphoesterase</fullName>
    </submittedName>
</protein>
<evidence type="ECO:0000313" key="2">
    <source>
        <dbReference type="EMBL" id="MDK6029442.1"/>
    </source>
</evidence>
<evidence type="ECO:0000313" key="3">
    <source>
        <dbReference type="Proteomes" id="UP001529235"/>
    </source>
</evidence>
<dbReference type="CDD" id="cd07391">
    <property type="entry name" value="MPP_PF1019"/>
    <property type="match status" value="1"/>
</dbReference>
<dbReference type="InterPro" id="IPR029052">
    <property type="entry name" value="Metallo-depent_PP-like"/>
</dbReference>
<dbReference type="PANTHER" id="PTHR39323">
    <property type="entry name" value="BLR1149 PROTEIN"/>
    <property type="match status" value="1"/>
</dbReference>
<gene>
    <name evidence="2" type="ORF">QPL79_08705</name>
</gene>
<dbReference type="InterPro" id="IPR004843">
    <property type="entry name" value="Calcineurin-like_PHP"/>
</dbReference>
<name>A0ABD4Z8T0_9CREN</name>
<dbReference type="NCBIfam" id="TIGR00024">
    <property type="entry name" value="SbcD_rel_arch"/>
    <property type="match status" value="1"/>
</dbReference>
<dbReference type="SUPFAM" id="SSF56300">
    <property type="entry name" value="Metallo-dependent phosphatases"/>
    <property type="match status" value="1"/>
</dbReference>
<evidence type="ECO:0000259" key="1">
    <source>
        <dbReference type="Pfam" id="PF00149"/>
    </source>
</evidence>
<dbReference type="RefSeq" id="WP_285274426.1">
    <property type="nucleotide sequence ID" value="NZ_JASNVW010000008.1"/>
</dbReference>
<dbReference type="EMBL" id="JASNVW010000008">
    <property type="protein sequence ID" value="MDK6029442.1"/>
    <property type="molecule type" value="Genomic_DNA"/>
</dbReference>
<dbReference type="PIRSF" id="PIRSF000887">
    <property type="entry name" value="Pesterase_MJ0037"/>
    <property type="match status" value="1"/>
</dbReference>
<accession>A0ABD4Z8T0</accession>
<sequence length="255" mass="28446">MLYEIYSGVYGVDDLPVAYFVSSDLKALVVADIHLGFEEYMATKGVYVPRMQLSKAIDIIEKALNTVNADTLIIVGDVKHLFDKLGRRESRDLHEFLVYVKKKFGRVVLVRGNHDNFIYSLSQRYGIEFYESIKVGNTLFVHGHKNIDLENSFHLLIMGHEHPSIVLKDPITDAVTKLQCFLKIPLQNGSTAIVLPAAGAYQSGTSVSTSTESYLSPIIRGYGVLKEAKPFAIVENEGLFELPTLSAIEDLLAMF</sequence>
<comment type="caution">
    <text evidence="2">The sequence shown here is derived from an EMBL/GenBank/DDBJ whole genome shotgun (WGS) entry which is preliminary data.</text>
</comment>
<proteinExistence type="predicted"/>
<dbReference type="AlphaFoldDB" id="A0ABD4Z8T0"/>
<organism evidence="2 3">
    <name type="scientific">Ignisphaera cupida</name>
    <dbReference type="NCBI Taxonomy" id="3050454"/>
    <lineage>
        <taxon>Archaea</taxon>
        <taxon>Thermoproteota</taxon>
        <taxon>Thermoprotei</taxon>
        <taxon>Desulfurococcales</taxon>
        <taxon>Desulfurococcaceae</taxon>
        <taxon>Ignisphaera</taxon>
    </lineage>
</organism>
<dbReference type="Pfam" id="PF00149">
    <property type="entry name" value="Metallophos"/>
    <property type="match status" value="1"/>
</dbReference>
<dbReference type="Proteomes" id="UP001529235">
    <property type="component" value="Unassembled WGS sequence"/>
</dbReference>
<dbReference type="InterPro" id="IPR024173">
    <property type="entry name" value="Pesterase_MJ0037-like"/>
</dbReference>
<keyword evidence="3" id="KW-1185">Reference proteome</keyword>
<dbReference type="InterPro" id="IPR004376">
    <property type="entry name" value="Pesterase_MJ0037"/>
</dbReference>